<name>A0ABT2RLZ1_9FIRM</name>
<reference evidence="2 3" key="1">
    <citation type="journal article" date="2021" name="ISME Commun">
        <title>Automated analysis of genomic sequences facilitates high-throughput and comprehensive description of bacteria.</title>
        <authorList>
            <person name="Hitch T.C.A."/>
        </authorList>
    </citation>
    <scope>NUCLEOTIDE SEQUENCE [LARGE SCALE GENOMIC DNA]</scope>
    <source>
        <strain evidence="2 3">Sanger_03</strain>
    </source>
</reference>
<evidence type="ECO:0000313" key="3">
    <source>
        <dbReference type="Proteomes" id="UP001652431"/>
    </source>
</evidence>
<gene>
    <name evidence="2" type="ORF">OCV99_07700</name>
</gene>
<evidence type="ECO:0008006" key="4">
    <source>
        <dbReference type="Google" id="ProtNLM"/>
    </source>
</evidence>
<keyword evidence="1" id="KW-0472">Membrane</keyword>
<sequence length="269" mass="29548">MSMNNTDTKKTKSVFDEDFEVIYEGDLPDFSEEPANDGYKDVLSQLADLDDDTKDIDYLEENRTRPMRPTDTQKYMEAQKKARGEGKNRRKSRRIPNLFSPAAKILKSGGKAAGKTLGKTTSLLLRAITLVLIAAIAILLAWNFKANYLPYGSISAMIAERNYILAAYLGTALLPLLIEGIAFLAVLFGGRSAKDRNGHRTDTGNGLLSFLIIYIGSVLSSYSYTRIPVSPAPLQGVQGALYVYGSLNRTLFILCAAGVISCLARKFVK</sequence>
<keyword evidence="1" id="KW-0812">Transmembrane</keyword>
<accession>A0ABT2RLZ1</accession>
<comment type="caution">
    <text evidence="2">The sequence shown here is derived from an EMBL/GenBank/DDBJ whole genome shotgun (WGS) entry which is preliminary data.</text>
</comment>
<feature type="transmembrane region" description="Helical" evidence="1">
    <location>
        <begin position="123"/>
        <end position="144"/>
    </location>
</feature>
<feature type="transmembrane region" description="Helical" evidence="1">
    <location>
        <begin position="164"/>
        <end position="187"/>
    </location>
</feature>
<evidence type="ECO:0000313" key="2">
    <source>
        <dbReference type="EMBL" id="MCU6686433.1"/>
    </source>
</evidence>
<dbReference type="Proteomes" id="UP001652431">
    <property type="component" value="Unassembled WGS sequence"/>
</dbReference>
<keyword evidence="1" id="KW-1133">Transmembrane helix</keyword>
<organism evidence="2 3">
    <name type="scientific">Dorea acetigenes</name>
    <dbReference type="NCBI Taxonomy" id="2981787"/>
    <lineage>
        <taxon>Bacteria</taxon>
        <taxon>Bacillati</taxon>
        <taxon>Bacillota</taxon>
        <taxon>Clostridia</taxon>
        <taxon>Lachnospirales</taxon>
        <taxon>Lachnospiraceae</taxon>
        <taxon>Dorea</taxon>
    </lineage>
</organism>
<feature type="transmembrane region" description="Helical" evidence="1">
    <location>
        <begin position="207"/>
        <end position="224"/>
    </location>
</feature>
<proteinExistence type="predicted"/>
<feature type="transmembrane region" description="Helical" evidence="1">
    <location>
        <begin position="244"/>
        <end position="264"/>
    </location>
</feature>
<keyword evidence="3" id="KW-1185">Reference proteome</keyword>
<dbReference type="EMBL" id="JAOQJU010000006">
    <property type="protein sequence ID" value="MCU6686433.1"/>
    <property type="molecule type" value="Genomic_DNA"/>
</dbReference>
<protein>
    <recommendedName>
        <fullName evidence="4">DNA translocase FtsK 4TM region domain-containing protein</fullName>
    </recommendedName>
</protein>
<dbReference type="RefSeq" id="WP_262575179.1">
    <property type="nucleotide sequence ID" value="NZ_JAOQJU010000006.1"/>
</dbReference>
<evidence type="ECO:0000256" key="1">
    <source>
        <dbReference type="SAM" id="Phobius"/>
    </source>
</evidence>